<dbReference type="EMBL" id="FMHU01000001">
    <property type="protein sequence ID" value="SCL16886.1"/>
    <property type="molecule type" value="Genomic_DNA"/>
</dbReference>
<keyword evidence="3" id="KW-1185">Reference proteome</keyword>
<evidence type="ECO:0000313" key="3">
    <source>
        <dbReference type="Proteomes" id="UP000198906"/>
    </source>
</evidence>
<sequence length="102" mass="11496">MDPKPGEVVLLDARASVQFAGTRALVVRVIKVEERPPYDRWGWMTGYVLDDVGTATDRRELYVQFEGLTRVTSPLQTVARRQRVPESPAKRNRPARKATTGS</sequence>
<organism evidence="2 3">
    <name type="scientific">Micromonospora inyonensis</name>
    <dbReference type="NCBI Taxonomy" id="47866"/>
    <lineage>
        <taxon>Bacteria</taxon>
        <taxon>Bacillati</taxon>
        <taxon>Actinomycetota</taxon>
        <taxon>Actinomycetes</taxon>
        <taxon>Micromonosporales</taxon>
        <taxon>Micromonosporaceae</taxon>
        <taxon>Micromonospora</taxon>
    </lineage>
</organism>
<dbReference type="Proteomes" id="UP000198906">
    <property type="component" value="Unassembled WGS sequence"/>
</dbReference>
<protein>
    <submittedName>
        <fullName evidence="2">Uncharacterized protein</fullName>
    </submittedName>
</protein>
<name>A0A1C6RI59_9ACTN</name>
<dbReference type="STRING" id="47866.GA0074694_1807"/>
<gene>
    <name evidence="2" type="ORF">GA0074694_1807</name>
</gene>
<dbReference type="AlphaFoldDB" id="A0A1C6RI59"/>
<reference evidence="3" key="1">
    <citation type="submission" date="2016-06" db="EMBL/GenBank/DDBJ databases">
        <authorList>
            <person name="Varghese N."/>
        </authorList>
    </citation>
    <scope>NUCLEOTIDE SEQUENCE [LARGE SCALE GENOMIC DNA]</scope>
    <source>
        <strain evidence="3">DSM 46123</strain>
    </source>
</reference>
<accession>A0A1C6RI59</accession>
<dbReference type="RefSeq" id="WP_176737823.1">
    <property type="nucleotide sequence ID" value="NZ_FMHU01000001.1"/>
</dbReference>
<feature type="region of interest" description="Disordered" evidence="1">
    <location>
        <begin position="77"/>
        <end position="102"/>
    </location>
</feature>
<proteinExistence type="predicted"/>
<evidence type="ECO:0000256" key="1">
    <source>
        <dbReference type="SAM" id="MobiDB-lite"/>
    </source>
</evidence>
<evidence type="ECO:0000313" key="2">
    <source>
        <dbReference type="EMBL" id="SCL16886.1"/>
    </source>
</evidence>